<dbReference type="Pfam" id="PF13639">
    <property type="entry name" value="zf-RING_2"/>
    <property type="match status" value="1"/>
</dbReference>
<dbReference type="Gene3D" id="3.30.40.10">
    <property type="entry name" value="Zinc/RING finger domain, C3HC4 (zinc finger)"/>
    <property type="match status" value="1"/>
</dbReference>
<feature type="region of interest" description="Disordered" evidence="9">
    <location>
        <begin position="367"/>
        <end position="391"/>
    </location>
</feature>
<proteinExistence type="predicted"/>
<dbReference type="GO" id="GO:0008270">
    <property type="term" value="F:zinc ion binding"/>
    <property type="evidence" value="ECO:0007669"/>
    <property type="project" value="UniProtKB-KW"/>
</dbReference>
<dbReference type="InterPro" id="IPR001841">
    <property type="entry name" value="Znf_RING"/>
</dbReference>
<dbReference type="EMBL" id="JACGWO010000008">
    <property type="protein sequence ID" value="KAK4420395.1"/>
    <property type="molecule type" value="Genomic_DNA"/>
</dbReference>
<evidence type="ECO:0000256" key="3">
    <source>
        <dbReference type="ARBA" id="ARBA00022679"/>
    </source>
</evidence>
<dbReference type="GO" id="GO:0005634">
    <property type="term" value="C:nucleus"/>
    <property type="evidence" value="ECO:0007669"/>
    <property type="project" value="TreeGrafter"/>
</dbReference>
<comment type="catalytic activity">
    <reaction evidence="1">
        <text>S-ubiquitinyl-[E2 ubiquitin-conjugating enzyme]-L-cysteine + [acceptor protein]-L-lysine = [E2 ubiquitin-conjugating enzyme]-L-cysteine + N(6)-ubiquitinyl-[acceptor protein]-L-lysine.</text>
        <dbReference type="EC" id="2.3.2.27"/>
    </reaction>
</comment>
<keyword evidence="4" id="KW-0479">Metal-binding</keyword>
<evidence type="ECO:0000259" key="10">
    <source>
        <dbReference type="PROSITE" id="PS50089"/>
    </source>
</evidence>
<sequence>MITGNSHVAVNDLLIPLFTQSLNLELQVIDWNLLLVIIRRVETCKSLELFHVKKRHISFNMGHRNTQFTGHMIDMETDQQGHSHLHPEPCIFYRSAANFPQPNIHSVVPAHGNQCNFNFHHMPERHDNGLFYGVPHLNSVQPQHPATNLELAVATPSGHYNPYLAPPSGIRDFPVQVNHGANDQLTLSSTHRFVGIPTDGYGRSLPYMDTIRGSFKRKNAEGFPGNYPYHNASAGPSSSVAPVTATPPESDITLTDAASFLPPEYGGDNLTPVVESSSHRSVRNRPGMIGPESIVAHNATHLIQGTYVAPPVQLPGNPWLDMHLGANNGEIGHFTWPHAPIPYMHANGACAEAGNISLNGYQVTGSNRSSSGFLHPPHHQSHPNPHQAPPPMQGVRGYNVNVPSQLATSSRRISTISSSNTVIPYQDVVDARPPFLAPLPPTGFRLYQPHRREIILDSSARHQTLPHLRVLPEDEVAVLEIPGYHGAGDSIDQHRDMRLDIDHMSYEELLALGEQIGHVGTGLSEEFIRNNLKIRTFTSSTTDLNLEDAALDQQIDFCVICQTDYEEGEDVGTLDCGHEYHRDCIKKWLLEKNTCAVCKSTALSHKAKDL</sequence>
<evidence type="ECO:0000313" key="12">
    <source>
        <dbReference type="Proteomes" id="UP001293254"/>
    </source>
</evidence>
<dbReference type="EC" id="2.3.2.27" evidence="2"/>
<dbReference type="PANTHER" id="PTHR22937">
    <property type="entry name" value="E3 UBIQUITIN-PROTEIN LIGASE RNF165"/>
    <property type="match status" value="1"/>
</dbReference>
<evidence type="ECO:0000256" key="5">
    <source>
        <dbReference type="ARBA" id="ARBA00022771"/>
    </source>
</evidence>
<comment type="caution">
    <text evidence="11">The sequence shown here is derived from an EMBL/GenBank/DDBJ whole genome shotgun (WGS) entry which is preliminary data.</text>
</comment>
<dbReference type="AlphaFoldDB" id="A0AAE2CFQ9"/>
<gene>
    <name evidence="11" type="ORF">Salat_1989800</name>
</gene>
<evidence type="ECO:0000256" key="1">
    <source>
        <dbReference type="ARBA" id="ARBA00000900"/>
    </source>
</evidence>
<organism evidence="11 12">
    <name type="scientific">Sesamum alatum</name>
    <dbReference type="NCBI Taxonomy" id="300844"/>
    <lineage>
        <taxon>Eukaryota</taxon>
        <taxon>Viridiplantae</taxon>
        <taxon>Streptophyta</taxon>
        <taxon>Embryophyta</taxon>
        <taxon>Tracheophyta</taxon>
        <taxon>Spermatophyta</taxon>
        <taxon>Magnoliopsida</taxon>
        <taxon>eudicotyledons</taxon>
        <taxon>Gunneridae</taxon>
        <taxon>Pentapetalae</taxon>
        <taxon>asterids</taxon>
        <taxon>lamiids</taxon>
        <taxon>Lamiales</taxon>
        <taxon>Pedaliaceae</taxon>
        <taxon>Sesamum</taxon>
    </lineage>
</organism>
<dbReference type="SUPFAM" id="SSF57850">
    <property type="entry name" value="RING/U-box"/>
    <property type="match status" value="1"/>
</dbReference>
<keyword evidence="3" id="KW-0808">Transferase</keyword>
<dbReference type="Proteomes" id="UP001293254">
    <property type="component" value="Unassembled WGS sequence"/>
</dbReference>
<dbReference type="SMART" id="SM00184">
    <property type="entry name" value="RING"/>
    <property type="match status" value="1"/>
</dbReference>
<evidence type="ECO:0000313" key="11">
    <source>
        <dbReference type="EMBL" id="KAK4420395.1"/>
    </source>
</evidence>
<dbReference type="PANTHER" id="PTHR22937:SF222">
    <property type="entry name" value="RING-TYPE E3 UBIQUITIN TRANSFERASE"/>
    <property type="match status" value="1"/>
</dbReference>
<accession>A0AAE2CFQ9</accession>
<keyword evidence="7" id="KW-0862">Zinc</keyword>
<dbReference type="InterPro" id="IPR013083">
    <property type="entry name" value="Znf_RING/FYVE/PHD"/>
</dbReference>
<name>A0AAE2CFQ9_9LAMI</name>
<dbReference type="GO" id="GO:0061630">
    <property type="term" value="F:ubiquitin protein ligase activity"/>
    <property type="evidence" value="ECO:0007669"/>
    <property type="project" value="UniProtKB-EC"/>
</dbReference>
<feature type="domain" description="RING-type" evidence="10">
    <location>
        <begin position="558"/>
        <end position="599"/>
    </location>
</feature>
<reference evidence="11" key="1">
    <citation type="submission" date="2020-06" db="EMBL/GenBank/DDBJ databases">
        <authorList>
            <person name="Li T."/>
            <person name="Hu X."/>
            <person name="Zhang T."/>
            <person name="Song X."/>
            <person name="Zhang H."/>
            <person name="Dai N."/>
            <person name="Sheng W."/>
            <person name="Hou X."/>
            <person name="Wei L."/>
        </authorList>
    </citation>
    <scope>NUCLEOTIDE SEQUENCE</scope>
    <source>
        <strain evidence="11">3651</strain>
        <tissue evidence="11">Leaf</tissue>
    </source>
</reference>
<keyword evidence="12" id="KW-1185">Reference proteome</keyword>
<evidence type="ECO:0000256" key="2">
    <source>
        <dbReference type="ARBA" id="ARBA00012483"/>
    </source>
</evidence>
<evidence type="ECO:0000256" key="8">
    <source>
        <dbReference type="PROSITE-ProRule" id="PRU00175"/>
    </source>
</evidence>
<evidence type="ECO:0000256" key="7">
    <source>
        <dbReference type="ARBA" id="ARBA00022833"/>
    </source>
</evidence>
<evidence type="ECO:0000256" key="9">
    <source>
        <dbReference type="SAM" id="MobiDB-lite"/>
    </source>
</evidence>
<evidence type="ECO:0000256" key="4">
    <source>
        <dbReference type="ARBA" id="ARBA00022723"/>
    </source>
</evidence>
<keyword evidence="5 8" id="KW-0863">Zinc-finger</keyword>
<dbReference type="PROSITE" id="PS50089">
    <property type="entry name" value="ZF_RING_2"/>
    <property type="match status" value="1"/>
</dbReference>
<evidence type="ECO:0000256" key="6">
    <source>
        <dbReference type="ARBA" id="ARBA00022786"/>
    </source>
</evidence>
<dbReference type="InterPro" id="IPR045191">
    <property type="entry name" value="MBR1/2-like"/>
</dbReference>
<reference evidence="11" key="2">
    <citation type="journal article" date="2024" name="Plant">
        <title>Genomic evolution and insights into agronomic trait innovations of Sesamum species.</title>
        <authorList>
            <person name="Miao H."/>
            <person name="Wang L."/>
            <person name="Qu L."/>
            <person name="Liu H."/>
            <person name="Sun Y."/>
            <person name="Le M."/>
            <person name="Wang Q."/>
            <person name="Wei S."/>
            <person name="Zheng Y."/>
            <person name="Lin W."/>
            <person name="Duan Y."/>
            <person name="Cao H."/>
            <person name="Xiong S."/>
            <person name="Wang X."/>
            <person name="Wei L."/>
            <person name="Li C."/>
            <person name="Ma Q."/>
            <person name="Ju M."/>
            <person name="Zhao R."/>
            <person name="Li G."/>
            <person name="Mu C."/>
            <person name="Tian Q."/>
            <person name="Mei H."/>
            <person name="Zhang T."/>
            <person name="Gao T."/>
            <person name="Zhang H."/>
        </authorList>
    </citation>
    <scope>NUCLEOTIDE SEQUENCE</scope>
    <source>
        <strain evidence="11">3651</strain>
    </source>
</reference>
<protein>
    <recommendedName>
        <fullName evidence="2">RING-type E3 ubiquitin transferase</fullName>
        <ecNumber evidence="2">2.3.2.27</ecNumber>
    </recommendedName>
</protein>
<keyword evidence="6" id="KW-0833">Ubl conjugation pathway</keyword>